<accession>A0A834T515</accession>
<comment type="caution">
    <text evidence="1">The sequence shown here is derived from an EMBL/GenBank/DDBJ whole genome shotgun (WGS) entry which is preliminary data.</text>
</comment>
<dbReference type="Proteomes" id="UP000634136">
    <property type="component" value="Unassembled WGS sequence"/>
</dbReference>
<dbReference type="AlphaFoldDB" id="A0A834T515"/>
<proteinExistence type="predicted"/>
<keyword evidence="2" id="KW-1185">Reference proteome</keyword>
<name>A0A834T515_9FABA</name>
<gene>
    <name evidence="1" type="ORF">G2W53_029783</name>
</gene>
<evidence type="ECO:0000313" key="1">
    <source>
        <dbReference type="EMBL" id="KAF7815814.1"/>
    </source>
</evidence>
<organism evidence="1 2">
    <name type="scientific">Senna tora</name>
    <dbReference type="NCBI Taxonomy" id="362788"/>
    <lineage>
        <taxon>Eukaryota</taxon>
        <taxon>Viridiplantae</taxon>
        <taxon>Streptophyta</taxon>
        <taxon>Embryophyta</taxon>
        <taxon>Tracheophyta</taxon>
        <taxon>Spermatophyta</taxon>
        <taxon>Magnoliopsida</taxon>
        <taxon>eudicotyledons</taxon>
        <taxon>Gunneridae</taxon>
        <taxon>Pentapetalae</taxon>
        <taxon>rosids</taxon>
        <taxon>fabids</taxon>
        <taxon>Fabales</taxon>
        <taxon>Fabaceae</taxon>
        <taxon>Caesalpinioideae</taxon>
        <taxon>Cassia clade</taxon>
        <taxon>Senna</taxon>
    </lineage>
</organism>
<evidence type="ECO:0000313" key="2">
    <source>
        <dbReference type="Proteomes" id="UP000634136"/>
    </source>
</evidence>
<protein>
    <submittedName>
        <fullName evidence="1">Uncharacterized protein</fullName>
    </submittedName>
</protein>
<reference evidence="1" key="1">
    <citation type="submission" date="2020-09" db="EMBL/GenBank/DDBJ databases">
        <title>Genome-Enabled Discovery of Anthraquinone Biosynthesis in Senna tora.</title>
        <authorList>
            <person name="Kang S.-H."/>
            <person name="Pandey R.P."/>
            <person name="Lee C.-M."/>
            <person name="Sim J.-S."/>
            <person name="Jeong J.-T."/>
            <person name="Choi B.-S."/>
            <person name="Jung M."/>
            <person name="Ginzburg D."/>
            <person name="Zhao K."/>
            <person name="Won S.Y."/>
            <person name="Oh T.-J."/>
            <person name="Yu Y."/>
            <person name="Kim N.-H."/>
            <person name="Lee O.R."/>
            <person name="Lee T.-H."/>
            <person name="Bashyal P."/>
            <person name="Kim T.-S."/>
            <person name="Lee W.-H."/>
            <person name="Kawkins C."/>
            <person name="Kim C.-K."/>
            <person name="Kim J.S."/>
            <person name="Ahn B.O."/>
            <person name="Rhee S.Y."/>
            <person name="Sohng J.K."/>
        </authorList>
    </citation>
    <scope>NUCLEOTIDE SEQUENCE</scope>
    <source>
        <tissue evidence="1">Leaf</tissue>
    </source>
</reference>
<dbReference type="EMBL" id="JAAIUW010000009">
    <property type="protein sequence ID" value="KAF7815814.1"/>
    <property type="molecule type" value="Genomic_DNA"/>
</dbReference>
<sequence length="21" mass="2177">MATTATATGITVTVKKARAKR</sequence>